<dbReference type="SUPFAM" id="SSF55797">
    <property type="entry name" value="PR-1-like"/>
    <property type="match status" value="1"/>
</dbReference>
<dbReference type="Gene3D" id="3.40.33.10">
    <property type="entry name" value="CAP"/>
    <property type="match status" value="1"/>
</dbReference>
<sequence>MNSNSNNLISLIFVLFAICVTTSLARVNYCDSEHKKFCEQYDGVRMVQKDHIGCTHRGWHSRCQKQKILPMSTRRKNLLLKLHNRLRNKVAAGKLPGFNSAKAMNTLVWDDELAYLAELNVQQCHMKHEDCRATKRFPKAGQNLGVSGYPHQFEGKNNMYIKKLVRAWFDEYKDAEMSDLISYTGLPRSRKVIGHFTGMVIDKATHVGCAMARYYGSMNERNPGKGYWFLLACNYSKVNMYQGNTYESGKACSGCKDGCHHVYKSLCKPEPEY</sequence>
<feature type="chain" id="PRO_5004660243" evidence="5">
    <location>
        <begin position="26"/>
        <end position="273"/>
    </location>
</feature>
<dbReference type="GO" id="GO:0005576">
    <property type="term" value="C:extracellular region"/>
    <property type="evidence" value="ECO:0007669"/>
    <property type="project" value="UniProtKB-SubCell"/>
</dbReference>
<evidence type="ECO:0000256" key="5">
    <source>
        <dbReference type="SAM" id="SignalP"/>
    </source>
</evidence>
<dbReference type="SMART" id="SM00198">
    <property type="entry name" value="SCP"/>
    <property type="match status" value="1"/>
</dbReference>
<evidence type="ECO:0000256" key="2">
    <source>
        <dbReference type="ARBA" id="ARBA00009923"/>
    </source>
</evidence>
<organism evidence="7">
    <name type="scientific">Corethrella appendiculata</name>
    <dbReference type="NCBI Taxonomy" id="1370023"/>
    <lineage>
        <taxon>Eukaryota</taxon>
        <taxon>Metazoa</taxon>
        <taxon>Ecdysozoa</taxon>
        <taxon>Arthropoda</taxon>
        <taxon>Hexapoda</taxon>
        <taxon>Insecta</taxon>
        <taxon>Pterygota</taxon>
        <taxon>Neoptera</taxon>
        <taxon>Endopterygota</taxon>
        <taxon>Diptera</taxon>
        <taxon>Nematocera</taxon>
        <taxon>Culicoidea</taxon>
        <taxon>Chaoboridae</taxon>
        <taxon>Corethrella</taxon>
    </lineage>
</organism>
<evidence type="ECO:0000256" key="4">
    <source>
        <dbReference type="ARBA" id="ARBA00022729"/>
    </source>
</evidence>
<dbReference type="PRINTS" id="PR00837">
    <property type="entry name" value="V5TPXLIKE"/>
</dbReference>
<keyword evidence="3" id="KW-0964">Secreted</keyword>
<dbReference type="AlphaFoldDB" id="U5EX32"/>
<dbReference type="InterPro" id="IPR014044">
    <property type="entry name" value="CAP_dom"/>
</dbReference>
<dbReference type="Pfam" id="PF00188">
    <property type="entry name" value="CAP"/>
    <property type="match status" value="1"/>
</dbReference>
<proteinExistence type="evidence at transcript level"/>
<comment type="similarity">
    <text evidence="2">Belongs to the CRISP family.</text>
</comment>
<dbReference type="EMBL" id="GANO01000267">
    <property type="protein sequence ID" value="JAB59604.1"/>
    <property type="molecule type" value="mRNA"/>
</dbReference>
<dbReference type="PIRSF" id="PIRSF038921">
    <property type="entry name" value="P14a"/>
    <property type="match status" value="1"/>
</dbReference>
<dbReference type="InterPro" id="IPR034763">
    <property type="entry name" value="P14a_insect"/>
</dbReference>
<dbReference type="InterPro" id="IPR001283">
    <property type="entry name" value="CRISP-related"/>
</dbReference>
<dbReference type="InterPro" id="IPR035940">
    <property type="entry name" value="CAP_sf"/>
</dbReference>
<dbReference type="PANTHER" id="PTHR10334">
    <property type="entry name" value="CYSTEINE-RICH SECRETORY PROTEIN-RELATED"/>
    <property type="match status" value="1"/>
</dbReference>
<evidence type="ECO:0000256" key="1">
    <source>
        <dbReference type="ARBA" id="ARBA00004613"/>
    </source>
</evidence>
<keyword evidence="4 5" id="KW-0732">Signal</keyword>
<dbReference type="CDD" id="cd05380">
    <property type="entry name" value="CAP_euk"/>
    <property type="match status" value="1"/>
</dbReference>
<feature type="signal peptide" evidence="5">
    <location>
        <begin position="1"/>
        <end position="25"/>
    </location>
</feature>
<evidence type="ECO:0000256" key="3">
    <source>
        <dbReference type="ARBA" id="ARBA00022525"/>
    </source>
</evidence>
<name>U5EX32_9DIPT</name>
<feature type="domain" description="SCP" evidence="6">
    <location>
        <begin position="73"/>
        <end position="242"/>
    </location>
</feature>
<evidence type="ECO:0000313" key="7">
    <source>
        <dbReference type="EMBL" id="JAB59604.1"/>
    </source>
</evidence>
<accession>U5EX32</accession>
<reference evidence="7" key="1">
    <citation type="journal article" date="2014" name="Insect Biochem. Mol. Biol.">
        <title>An insight into the sialome of the frog biting fly, Corethrella appendiculata.</title>
        <authorList>
            <person name="Ribeiro J.M.C."/>
            <person name="Chagas A.C."/>
            <person name="Pham V.M."/>
            <person name="Lounibos L.P."/>
            <person name="Calvo E."/>
        </authorList>
    </citation>
    <scope>NUCLEOTIDE SEQUENCE</scope>
    <source>
        <tissue evidence="7">Salivary glands</tissue>
    </source>
</reference>
<protein>
    <submittedName>
        <fullName evidence="7">Putative antigen 5-related salivary protein</fullName>
    </submittedName>
</protein>
<evidence type="ECO:0000259" key="6">
    <source>
        <dbReference type="SMART" id="SM00198"/>
    </source>
</evidence>
<comment type="subcellular location">
    <subcellularLocation>
        <location evidence="1">Secreted</location>
    </subcellularLocation>
</comment>